<comment type="caution">
    <text evidence="1">The sequence shown here is derived from an EMBL/GenBank/DDBJ whole genome shotgun (WGS) entry which is preliminary data.</text>
</comment>
<keyword evidence="2" id="KW-1185">Reference proteome</keyword>
<sequence length="49" mass="5719">MWIDVKVNNGMNTTLMKILNSFSCAKSNVLQLFPTKEMFLVIRWKNEAL</sequence>
<dbReference type="AlphaFoldDB" id="A0ABD1L563"/>
<proteinExistence type="predicted"/>
<dbReference type="Proteomes" id="UP001603857">
    <property type="component" value="Unassembled WGS sequence"/>
</dbReference>
<organism evidence="1 2">
    <name type="scientific">Flemingia macrophylla</name>
    <dbReference type="NCBI Taxonomy" id="520843"/>
    <lineage>
        <taxon>Eukaryota</taxon>
        <taxon>Viridiplantae</taxon>
        <taxon>Streptophyta</taxon>
        <taxon>Embryophyta</taxon>
        <taxon>Tracheophyta</taxon>
        <taxon>Spermatophyta</taxon>
        <taxon>Magnoliopsida</taxon>
        <taxon>eudicotyledons</taxon>
        <taxon>Gunneridae</taxon>
        <taxon>Pentapetalae</taxon>
        <taxon>rosids</taxon>
        <taxon>fabids</taxon>
        <taxon>Fabales</taxon>
        <taxon>Fabaceae</taxon>
        <taxon>Papilionoideae</taxon>
        <taxon>50 kb inversion clade</taxon>
        <taxon>NPAAA clade</taxon>
        <taxon>indigoferoid/millettioid clade</taxon>
        <taxon>Phaseoleae</taxon>
        <taxon>Flemingia</taxon>
    </lineage>
</organism>
<accession>A0ABD1L563</accession>
<evidence type="ECO:0000313" key="1">
    <source>
        <dbReference type="EMBL" id="KAL2318185.1"/>
    </source>
</evidence>
<gene>
    <name evidence="1" type="ORF">Fmac_032061</name>
</gene>
<protein>
    <submittedName>
        <fullName evidence="1">Uncharacterized protein</fullName>
    </submittedName>
</protein>
<dbReference type="EMBL" id="JBGMDY010000011">
    <property type="protein sequence ID" value="KAL2318185.1"/>
    <property type="molecule type" value="Genomic_DNA"/>
</dbReference>
<reference evidence="1 2" key="1">
    <citation type="submission" date="2024-08" db="EMBL/GenBank/DDBJ databases">
        <title>Insights into the chromosomal genome structure of Flemingia macrophylla.</title>
        <authorList>
            <person name="Ding Y."/>
            <person name="Zhao Y."/>
            <person name="Bi W."/>
            <person name="Wu M."/>
            <person name="Zhao G."/>
            <person name="Gong Y."/>
            <person name="Li W."/>
            <person name="Zhang P."/>
        </authorList>
    </citation>
    <scope>NUCLEOTIDE SEQUENCE [LARGE SCALE GENOMIC DNA]</scope>
    <source>
        <strain evidence="1">DYQJB</strain>
        <tissue evidence="1">Leaf</tissue>
    </source>
</reference>
<name>A0ABD1L563_9FABA</name>
<evidence type="ECO:0000313" key="2">
    <source>
        <dbReference type="Proteomes" id="UP001603857"/>
    </source>
</evidence>